<evidence type="ECO:0000256" key="6">
    <source>
        <dbReference type="ARBA" id="ARBA00022729"/>
    </source>
</evidence>
<evidence type="ECO:0000256" key="12">
    <source>
        <dbReference type="SAM" id="SignalP"/>
    </source>
</evidence>
<feature type="chain" id="PRO_5026142884" evidence="12">
    <location>
        <begin position="22"/>
        <end position="405"/>
    </location>
</feature>
<dbReference type="Pfam" id="PF00688">
    <property type="entry name" value="TGFb_propeptide"/>
    <property type="match status" value="1"/>
</dbReference>
<name>A0A6G1QIA4_CHAAH</name>
<dbReference type="AlphaFoldDB" id="A0A6G1QIA4"/>
<dbReference type="PRINTS" id="PR00669">
    <property type="entry name" value="INHIBINA"/>
</dbReference>
<dbReference type="Gene3D" id="2.10.90.10">
    <property type="entry name" value="Cystine-knot cytokines"/>
    <property type="match status" value="1"/>
</dbReference>
<dbReference type="InterPro" id="IPR001839">
    <property type="entry name" value="TGF-b_C"/>
</dbReference>
<protein>
    <submittedName>
        <fullName evidence="14">Nodal-like protein 2-A Nodal-related protein 2-A Xnr-2-A</fullName>
    </submittedName>
</protein>
<accession>A0A6G1QIA4</accession>
<reference evidence="15" key="2">
    <citation type="submission" date="2019-02" db="EMBL/GenBank/DDBJ databases">
        <title>Opniocepnalus argus Var Kimnra genome.</title>
        <authorList>
            <person name="Zhou C."/>
            <person name="Xiao S."/>
        </authorList>
    </citation>
    <scope>NUCLEOTIDE SEQUENCE [LARGE SCALE GENOMIC DNA]</scope>
</reference>
<dbReference type="CDD" id="cd13759">
    <property type="entry name" value="TGF_beta_NODAL"/>
    <property type="match status" value="1"/>
</dbReference>
<evidence type="ECO:0000256" key="5">
    <source>
        <dbReference type="ARBA" id="ARBA00022685"/>
    </source>
</evidence>
<evidence type="ECO:0000313" key="14">
    <source>
        <dbReference type="EMBL" id="KAF3702197.1"/>
    </source>
</evidence>
<evidence type="ECO:0000256" key="1">
    <source>
        <dbReference type="ARBA" id="ARBA00004613"/>
    </source>
</evidence>
<dbReference type="PANTHER" id="PTHR11848:SF159">
    <property type="entry name" value="NODAL HOMOLOG"/>
    <property type="match status" value="1"/>
</dbReference>
<evidence type="ECO:0000259" key="13">
    <source>
        <dbReference type="PROSITE" id="PS51362"/>
    </source>
</evidence>
<keyword evidence="15" id="KW-1185">Reference proteome</keyword>
<evidence type="ECO:0000256" key="7">
    <source>
        <dbReference type="ARBA" id="ARBA00023030"/>
    </source>
</evidence>
<dbReference type="Pfam" id="PF00019">
    <property type="entry name" value="TGF_beta"/>
    <property type="match status" value="1"/>
</dbReference>
<dbReference type="OrthoDB" id="5949851at2759"/>
<dbReference type="InterPro" id="IPR015615">
    <property type="entry name" value="TGF-beta-rel"/>
</dbReference>
<keyword evidence="6 12" id="KW-0732">Signal</keyword>
<keyword evidence="8" id="KW-1015">Disulfide bond</keyword>
<dbReference type="InterPro" id="IPR001111">
    <property type="entry name" value="TGF-b_propeptide"/>
</dbReference>
<keyword evidence="9" id="KW-0325">Glycoprotein</keyword>
<evidence type="ECO:0000256" key="9">
    <source>
        <dbReference type="ARBA" id="ARBA00023180"/>
    </source>
</evidence>
<dbReference type="InterPro" id="IPR029034">
    <property type="entry name" value="Cystine-knot_cytokine"/>
</dbReference>
<keyword evidence="4" id="KW-0964">Secreted</keyword>
<evidence type="ECO:0000256" key="2">
    <source>
        <dbReference type="ARBA" id="ARBA00006656"/>
    </source>
</evidence>
<evidence type="ECO:0000256" key="10">
    <source>
        <dbReference type="RuleBase" id="RU000354"/>
    </source>
</evidence>
<feature type="compositionally biased region" description="Basic and acidic residues" evidence="11">
    <location>
        <begin position="202"/>
        <end position="219"/>
    </location>
</feature>
<comment type="subcellular location">
    <subcellularLocation>
        <location evidence="1">Secreted</location>
    </subcellularLocation>
</comment>
<dbReference type="GO" id="GO:0007369">
    <property type="term" value="P:gastrulation"/>
    <property type="evidence" value="ECO:0007669"/>
    <property type="project" value="UniProtKB-ARBA"/>
</dbReference>
<sequence>MKGLAVHFSFPLVLLVDLVLGLSVSPFPGTHTSPLLTGSSRRSRKRQESSGLPLYMMQLYNTMLTEDQAKTVADRMSSTRLEDTGLHDSDSVISLVAKSCHQVGKRWSITIDMSSMSASDNIQLAELRIQLPAFTESSLALVNIYHSHRRCLGSHCPENRVFIGRLKANPSSFASRSSWRVFNMTEILLRWLQKENSTQRMEGNETEVREKGQQEQEGVHHPTAERVMMVVFSRKNLYGQQMPTLIHTAEHSKYVSLDREGATAGSNSWMRKSRARRHQEQQRQGVSIAASINKPTEEVKKGHLCKKVDMWVDFEKIGWSEWIVYPKRYNAYRCDGSCPRPVDENFNPTNHAYMQSLTNLHNPDKVPCPSCVPTRLSPLSMLYYENGKLVMRNHDNMVAEECGCH</sequence>
<dbReference type="PANTHER" id="PTHR11848">
    <property type="entry name" value="TGF-BETA FAMILY"/>
    <property type="match status" value="1"/>
</dbReference>
<proteinExistence type="inferred from homology"/>
<dbReference type="Gene3D" id="2.60.120.970">
    <property type="match status" value="1"/>
</dbReference>
<dbReference type="SMART" id="SM00204">
    <property type="entry name" value="TGFB"/>
    <property type="match status" value="1"/>
</dbReference>
<feature type="signal peptide" evidence="12">
    <location>
        <begin position="1"/>
        <end position="21"/>
    </location>
</feature>
<evidence type="ECO:0000256" key="4">
    <source>
        <dbReference type="ARBA" id="ARBA00022525"/>
    </source>
</evidence>
<dbReference type="PROSITE" id="PS00250">
    <property type="entry name" value="TGF_BETA_1"/>
    <property type="match status" value="1"/>
</dbReference>
<dbReference type="SUPFAM" id="SSF57501">
    <property type="entry name" value="Cystine-knot cytokines"/>
    <property type="match status" value="1"/>
</dbReference>
<keyword evidence="7 10" id="KW-0339">Growth factor</keyword>
<organism evidence="14 15">
    <name type="scientific">Channa argus</name>
    <name type="common">Northern snakehead</name>
    <name type="synonym">Ophicephalus argus</name>
    <dbReference type="NCBI Taxonomy" id="215402"/>
    <lineage>
        <taxon>Eukaryota</taxon>
        <taxon>Metazoa</taxon>
        <taxon>Chordata</taxon>
        <taxon>Craniata</taxon>
        <taxon>Vertebrata</taxon>
        <taxon>Euteleostomi</taxon>
        <taxon>Actinopterygii</taxon>
        <taxon>Neopterygii</taxon>
        <taxon>Teleostei</taxon>
        <taxon>Neoteleostei</taxon>
        <taxon>Acanthomorphata</taxon>
        <taxon>Anabantaria</taxon>
        <taxon>Anabantiformes</taxon>
        <taxon>Channoidei</taxon>
        <taxon>Channidae</taxon>
        <taxon>Channa</taxon>
    </lineage>
</organism>
<dbReference type="GO" id="GO:0005615">
    <property type="term" value="C:extracellular space"/>
    <property type="evidence" value="ECO:0007669"/>
    <property type="project" value="TreeGrafter"/>
</dbReference>
<evidence type="ECO:0000256" key="8">
    <source>
        <dbReference type="ARBA" id="ARBA00023157"/>
    </source>
</evidence>
<dbReference type="FunFam" id="2.10.90.10:FF:000026">
    <property type="entry name" value="Nodal homolog 3-A"/>
    <property type="match status" value="1"/>
</dbReference>
<dbReference type="InterPro" id="IPR017948">
    <property type="entry name" value="TGFb_CS"/>
</dbReference>
<reference evidence="14 15" key="1">
    <citation type="submission" date="2019-02" db="EMBL/GenBank/DDBJ databases">
        <title>Opniocepnalus argus genome.</title>
        <authorList>
            <person name="Zhou C."/>
            <person name="Xiao S."/>
        </authorList>
    </citation>
    <scope>NUCLEOTIDE SEQUENCE [LARGE SCALE GENOMIC DNA]</scope>
    <source>
        <strain evidence="14">OARG1902GOOAL</strain>
        <tissue evidence="14">Muscle</tissue>
    </source>
</reference>
<keyword evidence="3" id="KW-0217">Developmental protein</keyword>
<evidence type="ECO:0000313" key="15">
    <source>
        <dbReference type="Proteomes" id="UP000503349"/>
    </source>
</evidence>
<dbReference type="GO" id="GO:0009888">
    <property type="term" value="P:tissue development"/>
    <property type="evidence" value="ECO:0007669"/>
    <property type="project" value="UniProtKB-ARBA"/>
</dbReference>
<keyword evidence="5" id="KW-0165">Cleavage on pair of basic residues</keyword>
<dbReference type="EMBL" id="CM015728">
    <property type="protein sequence ID" value="KAF3702197.1"/>
    <property type="molecule type" value="Genomic_DNA"/>
</dbReference>
<comment type="similarity">
    <text evidence="2 10">Belongs to the TGF-beta family.</text>
</comment>
<feature type="domain" description="TGF-beta family profile" evidence="13">
    <location>
        <begin position="274"/>
        <end position="405"/>
    </location>
</feature>
<dbReference type="Proteomes" id="UP000503349">
    <property type="component" value="Chromosome 17"/>
</dbReference>
<gene>
    <name evidence="14" type="ORF">EXN66_Car017885</name>
</gene>
<evidence type="ECO:0000256" key="3">
    <source>
        <dbReference type="ARBA" id="ARBA00022473"/>
    </source>
</evidence>
<dbReference type="GO" id="GO:0005125">
    <property type="term" value="F:cytokine activity"/>
    <property type="evidence" value="ECO:0007669"/>
    <property type="project" value="TreeGrafter"/>
</dbReference>
<feature type="region of interest" description="Disordered" evidence="11">
    <location>
        <begin position="198"/>
        <end position="219"/>
    </location>
</feature>
<dbReference type="GO" id="GO:0008083">
    <property type="term" value="F:growth factor activity"/>
    <property type="evidence" value="ECO:0007669"/>
    <property type="project" value="UniProtKB-KW"/>
</dbReference>
<dbReference type="PROSITE" id="PS51362">
    <property type="entry name" value="TGF_BETA_2"/>
    <property type="match status" value="1"/>
</dbReference>
<evidence type="ECO:0000256" key="11">
    <source>
        <dbReference type="SAM" id="MobiDB-lite"/>
    </source>
</evidence>